<name>T0Z2B4_9ZZZZ</name>
<dbReference type="PANTHER" id="PTHR48207:SF3">
    <property type="entry name" value="SUCCINATE--HYDROXYMETHYLGLUTARATE COA-TRANSFERASE"/>
    <property type="match status" value="1"/>
</dbReference>
<evidence type="ECO:0000256" key="1">
    <source>
        <dbReference type="ARBA" id="ARBA00022679"/>
    </source>
</evidence>
<dbReference type="Pfam" id="PF02515">
    <property type="entry name" value="CoA_transf_3"/>
    <property type="match status" value="1"/>
</dbReference>
<sequence>MVEVAQGIAGPFFAMVLGDLGADVVKVEIPKVGDLARGWGPPFSSPRNSAYFLSVNRNKRSIELDLKSPEGAKALRRLLESADILVENFRPGTLEDLGFGPAVLASINPRLLRVSITGYGPGGPSRNDPSFDLIAQARSGLMSVTGTSDGQPIRVGIALFDLAAGLYAVIGALTELREREAGRPFRAVEVNLLDTSVSMLTHWLPILSLEGRVPGPSGTAHP</sequence>
<feature type="non-terminal residue" evidence="2">
    <location>
        <position position="222"/>
    </location>
</feature>
<gene>
    <name evidence="2" type="ORF">B1B_15817</name>
</gene>
<protein>
    <submittedName>
        <fullName evidence="2">L-carnitine dehydratase/bile acid-inducible protein F</fullName>
    </submittedName>
</protein>
<evidence type="ECO:0000313" key="2">
    <source>
        <dbReference type="EMBL" id="EQD38397.1"/>
    </source>
</evidence>
<dbReference type="PANTHER" id="PTHR48207">
    <property type="entry name" value="SUCCINATE--HYDROXYMETHYLGLUTARATE COA-TRANSFERASE"/>
    <property type="match status" value="1"/>
</dbReference>
<comment type="caution">
    <text evidence="2">The sequence shown here is derived from an EMBL/GenBank/DDBJ whole genome shotgun (WGS) entry which is preliminary data.</text>
</comment>
<reference evidence="2" key="2">
    <citation type="journal article" date="2014" name="ISME J.">
        <title>Microbial stratification in low pH oxic and suboxic macroscopic growths along an acid mine drainage.</title>
        <authorList>
            <person name="Mendez-Garcia C."/>
            <person name="Mesa V."/>
            <person name="Sprenger R.R."/>
            <person name="Richter M."/>
            <person name="Diez M.S."/>
            <person name="Solano J."/>
            <person name="Bargiela R."/>
            <person name="Golyshina O.V."/>
            <person name="Manteca A."/>
            <person name="Ramos J.L."/>
            <person name="Gallego J.R."/>
            <person name="Llorente I."/>
            <person name="Martins Dos Santos V.A."/>
            <person name="Jensen O.N."/>
            <person name="Pelaez A.I."/>
            <person name="Sanchez J."/>
            <person name="Ferrer M."/>
        </authorList>
    </citation>
    <scope>NUCLEOTIDE SEQUENCE</scope>
</reference>
<keyword evidence="1" id="KW-0808">Transferase</keyword>
<accession>T0Z2B4</accession>
<proteinExistence type="predicted"/>
<dbReference type="SUPFAM" id="SSF89796">
    <property type="entry name" value="CoA-transferase family III (CaiB/BaiF)"/>
    <property type="match status" value="1"/>
</dbReference>
<dbReference type="InterPro" id="IPR003673">
    <property type="entry name" value="CoA-Trfase_fam_III"/>
</dbReference>
<dbReference type="AlphaFoldDB" id="T0Z2B4"/>
<organism evidence="2">
    <name type="scientific">mine drainage metagenome</name>
    <dbReference type="NCBI Taxonomy" id="410659"/>
    <lineage>
        <taxon>unclassified sequences</taxon>
        <taxon>metagenomes</taxon>
        <taxon>ecological metagenomes</taxon>
    </lineage>
</organism>
<dbReference type="GO" id="GO:0008410">
    <property type="term" value="F:CoA-transferase activity"/>
    <property type="evidence" value="ECO:0007669"/>
    <property type="project" value="TreeGrafter"/>
</dbReference>
<dbReference type="InterPro" id="IPR050483">
    <property type="entry name" value="CoA-transferase_III_domain"/>
</dbReference>
<dbReference type="Gene3D" id="3.40.50.10540">
    <property type="entry name" value="Crotonobetainyl-coa:carnitine coa-transferase, domain 1"/>
    <property type="match status" value="1"/>
</dbReference>
<dbReference type="InterPro" id="IPR023606">
    <property type="entry name" value="CoA-Trfase_III_dom_1_sf"/>
</dbReference>
<dbReference type="EMBL" id="AUZY01010521">
    <property type="protein sequence ID" value="EQD38397.1"/>
    <property type="molecule type" value="Genomic_DNA"/>
</dbReference>
<reference evidence="2" key="1">
    <citation type="submission" date="2013-08" db="EMBL/GenBank/DDBJ databases">
        <authorList>
            <person name="Mendez C."/>
            <person name="Richter M."/>
            <person name="Ferrer M."/>
            <person name="Sanchez J."/>
        </authorList>
    </citation>
    <scope>NUCLEOTIDE SEQUENCE</scope>
</reference>